<feature type="compositionally biased region" description="Pro residues" evidence="1">
    <location>
        <begin position="352"/>
        <end position="362"/>
    </location>
</feature>
<dbReference type="EMBL" id="QGMJ01000275">
    <property type="protein sequence ID" value="TVY38584.1"/>
    <property type="molecule type" value="Genomic_DNA"/>
</dbReference>
<sequence length="532" mass="60743">MAQQPVDAKAYYGYLFAADKKPTKVLDALLRGIAKHISKDIGDKDEKTLIPAKLASFYKAVGGNYDCCQHTLQPTSHDFEPPSIPALTTRGFVRWQSIEILLGPEEHVPFIQTAVREWAIKNPDTGETFPVELPKEAFPQKCDAEIEKWHSECAARLRQRASPDADDESMRPDLPPRPRVRVEEGYTHVHGRPSTRPRAGTEYFEPRSRVTSRPISYSHVPGTGARPVRPVISRSPSHRARQFLAPEESSRLSRSRRRSYPDNLNSSPSSPNSTSPKDLRPPSTPYHARRHSHPRQERQASVSSDASSEDDSPRSPKTKASTGAPRGRSHTHSSHSSNAGDVPSSTRFAPTVPTPAVPIPPDPRLRGRRERDEEVKRRSYPIPIDLTGKLSAPFLLGKRDPDRASRSGSRGGNKVSWKDLSEVQDLFKRGSKESSQDEELPRRSRDDYRRRDRDRERDRERDSLRPRDKPRRSSHDDMPRRDRERDRDRDRDRDREREPVGRDHRSFRDRDRERRAVSPIKGVSGRRYPEVS</sequence>
<gene>
    <name evidence="3" type="primary">nipblb</name>
    <name evidence="3" type="ORF">LSUB1_G005800</name>
</gene>
<feature type="region of interest" description="Disordered" evidence="1">
    <location>
        <begin position="158"/>
        <end position="532"/>
    </location>
</feature>
<accession>A0A8H8RQC3</accession>
<feature type="compositionally biased region" description="Basic and acidic residues" evidence="1">
    <location>
        <begin position="168"/>
        <end position="187"/>
    </location>
</feature>
<reference evidence="3 4" key="1">
    <citation type="submission" date="2018-05" db="EMBL/GenBank/DDBJ databases">
        <title>Genome sequencing and assembly of the regulated plant pathogen Lachnellula willkommii and related sister species for the development of diagnostic species identification markers.</title>
        <authorList>
            <person name="Giroux E."/>
            <person name="Bilodeau G."/>
        </authorList>
    </citation>
    <scope>NUCLEOTIDE SEQUENCE [LARGE SCALE GENOMIC DNA]</scope>
    <source>
        <strain evidence="3 4">CBS 197.66</strain>
    </source>
</reference>
<keyword evidence="4" id="KW-1185">Reference proteome</keyword>
<organism evidence="3 4">
    <name type="scientific">Lachnellula subtilissima</name>
    <dbReference type="NCBI Taxonomy" id="602034"/>
    <lineage>
        <taxon>Eukaryota</taxon>
        <taxon>Fungi</taxon>
        <taxon>Dikarya</taxon>
        <taxon>Ascomycota</taxon>
        <taxon>Pezizomycotina</taxon>
        <taxon>Leotiomycetes</taxon>
        <taxon>Helotiales</taxon>
        <taxon>Lachnaceae</taxon>
        <taxon>Lachnellula</taxon>
    </lineage>
</organism>
<evidence type="ECO:0000259" key="2">
    <source>
        <dbReference type="Pfam" id="PF24355"/>
    </source>
</evidence>
<name>A0A8H8RQC3_9HELO</name>
<dbReference type="Pfam" id="PF24355">
    <property type="entry name" value="DUF7514"/>
    <property type="match status" value="1"/>
</dbReference>
<protein>
    <submittedName>
        <fullName evidence="3">Nipped-B-like protein B</fullName>
    </submittedName>
</protein>
<comment type="caution">
    <text evidence="3">The sequence shown here is derived from an EMBL/GenBank/DDBJ whole genome shotgun (WGS) entry which is preliminary data.</text>
</comment>
<proteinExistence type="predicted"/>
<feature type="compositionally biased region" description="Basic and acidic residues" evidence="1">
    <location>
        <begin position="363"/>
        <end position="377"/>
    </location>
</feature>
<dbReference type="PANTHER" id="PTHR39611">
    <property type="entry name" value="HYDROXYPROLINE-RICH GLYCOPROTEIN DZ-HRGP-RELATED"/>
    <property type="match status" value="1"/>
</dbReference>
<evidence type="ECO:0000256" key="1">
    <source>
        <dbReference type="SAM" id="MobiDB-lite"/>
    </source>
</evidence>
<evidence type="ECO:0000313" key="3">
    <source>
        <dbReference type="EMBL" id="TVY38584.1"/>
    </source>
</evidence>
<evidence type="ECO:0000313" key="4">
    <source>
        <dbReference type="Proteomes" id="UP000462212"/>
    </source>
</evidence>
<dbReference type="PANTHER" id="PTHR39611:SF2">
    <property type="entry name" value="HYDROXYPROLINE-RICH GLYCOPROTEIN DZ-HRGP"/>
    <property type="match status" value="1"/>
</dbReference>
<feature type="domain" description="DUF7514" evidence="2">
    <location>
        <begin position="13"/>
        <end position="154"/>
    </location>
</feature>
<feature type="compositionally biased region" description="Basic and acidic residues" evidence="1">
    <location>
        <begin position="416"/>
        <end position="516"/>
    </location>
</feature>
<dbReference type="AlphaFoldDB" id="A0A8H8RQC3"/>
<dbReference type="InterPro" id="IPR055936">
    <property type="entry name" value="DUF7514"/>
</dbReference>
<feature type="compositionally biased region" description="Low complexity" evidence="1">
    <location>
        <begin position="261"/>
        <end position="276"/>
    </location>
</feature>
<dbReference type="OrthoDB" id="5420895at2759"/>
<dbReference type="Proteomes" id="UP000462212">
    <property type="component" value="Unassembled WGS sequence"/>
</dbReference>